<dbReference type="Pfam" id="PF02410">
    <property type="entry name" value="RsfS"/>
    <property type="match status" value="1"/>
</dbReference>
<feature type="compositionally biased region" description="Low complexity" evidence="1">
    <location>
        <begin position="783"/>
        <end position="808"/>
    </location>
</feature>
<feature type="compositionally biased region" description="Basic and acidic residues" evidence="1">
    <location>
        <begin position="429"/>
        <end position="451"/>
    </location>
</feature>
<feature type="compositionally biased region" description="Basic and acidic residues" evidence="1">
    <location>
        <begin position="332"/>
        <end position="355"/>
    </location>
</feature>
<feature type="compositionally biased region" description="Basic and acidic residues" evidence="1">
    <location>
        <begin position="53"/>
        <end position="69"/>
    </location>
</feature>
<dbReference type="SUPFAM" id="SSF81301">
    <property type="entry name" value="Nucleotidyltransferase"/>
    <property type="match status" value="1"/>
</dbReference>
<reference evidence="2" key="1">
    <citation type="submission" date="2023-10" db="EMBL/GenBank/DDBJ databases">
        <authorList>
            <person name="Chen Y."/>
            <person name="Shah S."/>
            <person name="Dougan E. K."/>
            <person name="Thang M."/>
            <person name="Chan C."/>
        </authorList>
    </citation>
    <scope>NUCLEOTIDE SEQUENCE [LARGE SCALE GENOMIC DNA]</scope>
</reference>
<evidence type="ECO:0000256" key="1">
    <source>
        <dbReference type="SAM" id="MobiDB-lite"/>
    </source>
</evidence>
<comment type="caution">
    <text evidence="2">The sequence shown here is derived from an EMBL/GenBank/DDBJ whole genome shotgun (WGS) entry which is preliminary data.</text>
</comment>
<keyword evidence="3" id="KW-1185">Reference proteome</keyword>
<dbReference type="PROSITE" id="PS51257">
    <property type="entry name" value="PROKAR_LIPOPROTEIN"/>
    <property type="match status" value="1"/>
</dbReference>
<accession>A0ABN9RKJ4</accession>
<organism evidence="2 3">
    <name type="scientific">Prorocentrum cordatum</name>
    <dbReference type="NCBI Taxonomy" id="2364126"/>
    <lineage>
        <taxon>Eukaryota</taxon>
        <taxon>Sar</taxon>
        <taxon>Alveolata</taxon>
        <taxon>Dinophyceae</taxon>
        <taxon>Prorocentrales</taxon>
        <taxon>Prorocentraceae</taxon>
        <taxon>Prorocentrum</taxon>
    </lineage>
</organism>
<dbReference type="Proteomes" id="UP001189429">
    <property type="component" value="Unassembled WGS sequence"/>
</dbReference>
<dbReference type="InterPro" id="IPR043519">
    <property type="entry name" value="NT_sf"/>
</dbReference>
<evidence type="ECO:0000313" key="3">
    <source>
        <dbReference type="Proteomes" id="UP001189429"/>
    </source>
</evidence>
<dbReference type="EMBL" id="CAUYUJ010006747">
    <property type="protein sequence ID" value="CAK0818522.1"/>
    <property type="molecule type" value="Genomic_DNA"/>
</dbReference>
<proteinExistence type="predicted"/>
<gene>
    <name evidence="2" type="ORF">PCOR1329_LOCUS20771</name>
</gene>
<protein>
    <submittedName>
        <fullName evidence="2">Uncharacterized protein</fullName>
    </submittedName>
</protein>
<feature type="region of interest" description="Disordered" evidence="1">
    <location>
        <begin position="45"/>
        <end position="69"/>
    </location>
</feature>
<feature type="non-terminal residue" evidence="2">
    <location>
        <position position="808"/>
    </location>
</feature>
<feature type="region of interest" description="Disordered" evidence="1">
    <location>
        <begin position="330"/>
        <end position="355"/>
    </location>
</feature>
<dbReference type="Gene3D" id="3.30.460.10">
    <property type="entry name" value="Beta Polymerase, domain 2"/>
    <property type="match status" value="1"/>
</dbReference>
<feature type="region of interest" description="Disordered" evidence="1">
    <location>
        <begin position="745"/>
        <end position="808"/>
    </location>
</feature>
<feature type="region of interest" description="Disordered" evidence="1">
    <location>
        <begin position="414"/>
        <end position="451"/>
    </location>
</feature>
<sequence length="808" mass="87913">MKMSVDIYSSSIFSHTCLLTYWSLSCLTCLRPFNSMDWLTPSALKRGPAAGEGDQRGKDRRVDKPEDGHVNSKLLRQLESRIGALEFGSGLAVYGPSDAFQITMLKAMYSDYQKQVEGKGAAQQSVKHISEVPDRLLLMMQHSDMPTCSLWIKECGTSNTQDGGISRITVKALGSITFPVEVSQPTPLQEQKQHWEVLGDAGAEQGAKDKGWALGHLLDACAALQGDGRPCGKGRAGGSRWAPTDALGVVEPALASAVGQAVERAIKILREFYTKAEGSFVQEPYKGMQDVKGGVLGLLEVCLSDFARLETETSMAEEEAQSSYEKFMAESTESKEVKEVEKEHKEGNKADAEADLRATKKELSLTQEELDKEPAPPPNAFGMVDIDAELAREVPEVESEGAIFVASHPGAGAADGMASLPGDPADLAEDLREGEAPSRGPPEREAPLSEEEMRLRVRQSIDELVAPGAGAPDGLAASAQELELGGQLTPAQLFYSENRERLVSRAQDYYLEKQRQQLRRSDEVEDIEEEWRFYHEPVVRPPKGHLWSTSTDGEEVGHGLEEGWREAVTAWPKGQLPTPEMLAALLRAEQVYLCCSPDIVSRATLACEAPHVDAFCYGTRNDEWVVAHCGPIKVHLFTRESREQYRLQELWERPDEFFLPGDFPHYVEVLGTAGEAAALPDGHRTYPDGSRSGSGRLPPPFQDRDRAHDALLLTDYDAADDAQYITPSTGGPRAAVGDFEPLEAEDGAGSIEPQSDGDAWPFEGGLLGGEDETDDEAARARLDAAGGALARAAPAEPAVPRRATTPTT</sequence>
<name>A0ABN9RKJ4_9DINO</name>
<evidence type="ECO:0000313" key="2">
    <source>
        <dbReference type="EMBL" id="CAK0818522.1"/>
    </source>
</evidence>
<feature type="region of interest" description="Disordered" evidence="1">
    <location>
        <begin position="678"/>
        <end position="704"/>
    </location>
</feature>